<dbReference type="Proteomes" id="UP001229651">
    <property type="component" value="Unassembled WGS sequence"/>
</dbReference>
<protein>
    <submittedName>
        <fullName evidence="1">Uncharacterized protein</fullName>
    </submittedName>
</protein>
<dbReference type="EMBL" id="JAUSUT010000001">
    <property type="protein sequence ID" value="MDQ0376600.1"/>
    <property type="molecule type" value="Genomic_DNA"/>
</dbReference>
<name>A0ABU0ENL5_9PSEU</name>
<proteinExistence type="predicted"/>
<reference evidence="1 2" key="1">
    <citation type="submission" date="2023-07" db="EMBL/GenBank/DDBJ databases">
        <title>Sequencing the genomes of 1000 actinobacteria strains.</title>
        <authorList>
            <person name="Klenk H.-P."/>
        </authorList>
    </citation>
    <scope>NUCLEOTIDE SEQUENCE [LARGE SCALE GENOMIC DNA]</scope>
    <source>
        <strain evidence="1 2">DSM 45805</strain>
    </source>
</reference>
<dbReference type="RefSeq" id="WP_306988523.1">
    <property type="nucleotide sequence ID" value="NZ_JAUSUT010000001.1"/>
</dbReference>
<comment type="caution">
    <text evidence="1">The sequence shown here is derived from an EMBL/GenBank/DDBJ whole genome shotgun (WGS) entry which is preliminary data.</text>
</comment>
<evidence type="ECO:0000313" key="1">
    <source>
        <dbReference type="EMBL" id="MDQ0376600.1"/>
    </source>
</evidence>
<evidence type="ECO:0000313" key="2">
    <source>
        <dbReference type="Proteomes" id="UP001229651"/>
    </source>
</evidence>
<accession>A0ABU0ENL5</accession>
<sequence length="126" mass="13473">MQQEPSIGQTVHYVSHGTPGGEYTKQCRAAVITQVTGRAVDPATGDPTDAWVVGLLVQNPTGVHLAQVCVQSEQSHDGGTWHWPEHVTSLSDRMAELEKVVADLAKRVRDCETGFPGMGRLLGGGL</sequence>
<keyword evidence="2" id="KW-1185">Reference proteome</keyword>
<organism evidence="1 2">
    <name type="scientific">Amycolatopsis thermophila</name>
    <dbReference type="NCBI Taxonomy" id="206084"/>
    <lineage>
        <taxon>Bacteria</taxon>
        <taxon>Bacillati</taxon>
        <taxon>Actinomycetota</taxon>
        <taxon>Actinomycetes</taxon>
        <taxon>Pseudonocardiales</taxon>
        <taxon>Pseudonocardiaceae</taxon>
        <taxon>Amycolatopsis</taxon>
    </lineage>
</organism>
<gene>
    <name evidence="1" type="ORF">FB470_000594</name>
</gene>